<reference evidence="13" key="1">
    <citation type="submission" date="2019-09" db="EMBL/GenBank/DDBJ databases">
        <title>Characterisation of the sponge microbiome using genome-centric metagenomics.</title>
        <authorList>
            <person name="Engelberts J.P."/>
            <person name="Robbins S.J."/>
            <person name="De Goeij J.M."/>
            <person name="Aranda M."/>
            <person name="Bell S.C."/>
            <person name="Webster N.S."/>
        </authorList>
    </citation>
    <scope>NUCLEOTIDE SEQUENCE</scope>
    <source>
        <strain evidence="13">SB0664_bin_27</strain>
    </source>
</reference>
<proteinExistence type="inferred from homology"/>
<keyword evidence="7 9" id="KW-0368">Histidine biosynthesis</keyword>
<keyword evidence="5 9" id="KW-0963">Cytoplasm</keyword>
<keyword evidence="8 9" id="KW-0413">Isomerase</keyword>
<feature type="active site" description="Proton acceptor" evidence="9">
    <location>
        <position position="8"/>
    </location>
</feature>
<accession>A0A6B0Z1I4</accession>
<keyword evidence="6 9" id="KW-0028">Amino-acid biosynthesis</keyword>
<feature type="domain" description="Nudix hydrolase" evidence="12">
    <location>
        <begin position="287"/>
        <end position="427"/>
    </location>
</feature>
<evidence type="ECO:0000256" key="10">
    <source>
        <dbReference type="RuleBase" id="RU003657"/>
    </source>
</evidence>
<dbReference type="PANTHER" id="PTHR43090">
    <property type="entry name" value="1-(5-PHOSPHORIBOSYL)-5-[(5-PHOSPHORIBOSYLAMINO)METHYLIDENEAMINO] IMIDAZOLE-4-CARBOXAMIDE ISOMERASE"/>
    <property type="match status" value="1"/>
</dbReference>
<dbReference type="HAMAP" id="MF_01014">
    <property type="entry name" value="HisA"/>
    <property type="match status" value="1"/>
</dbReference>
<evidence type="ECO:0000256" key="3">
    <source>
        <dbReference type="ARBA" id="ARBA00005133"/>
    </source>
</evidence>
<comment type="catalytic activity">
    <reaction evidence="1 9">
        <text>1-(5-phospho-beta-D-ribosyl)-5-[(5-phospho-beta-D-ribosylamino)methylideneamino]imidazole-4-carboxamide = 5-[(5-phospho-1-deoxy-D-ribulos-1-ylimino)methylamino]-1-(5-phospho-beta-D-ribosyl)imidazole-4-carboxamide</text>
        <dbReference type="Rhea" id="RHEA:15469"/>
        <dbReference type="ChEBI" id="CHEBI:58435"/>
        <dbReference type="ChEBI" id="CHEBI:58525"/>
        <dbReference type="EC" id="5.3.1.16"/>
    </reaction>
</comment>
<dbReference type="UniPathway" id="UPA00031">
    <property type="reaction ID" value="UER00009"/>
</dbReference>
<comment type="similarity">
    <text evidence="4 9 10">Belongs to the HisA/HisF family.</text>
</comment>
<protein>
    <recommendedName>
        <fullName evidence="9">1-(5-phosphoribosyl)-5-[(5-phosphoribosylamino)methylideneamino] imidazole-4-carboxamide isomerase</fullName>
        <ecNumber evidence="9">5.3.1.16</ecNumber>
    </recommendedName>
    <alternativeName>
        <fullName evidence="9">Phosphoribosylformimino-5-aminoimidazole carboxamide ribotide isomerase</fullName>
    </alternativeName>
</protein>
<dbReference type="InterPro" id="IPR011060">
    <property type="entry name" value="RibuloseP-bd_barrel"/>
</dbReference>
<dbReference type="SUPFAM" id="SSF51366">
    <property type="entry name" value="Ribulose-phoshate binding barrel"/>
    <property type="match status" value="1"/>
</dbReference>
<dbReference type="InterPro" id="IPR023016">
    <property type="entry name" value="HisA/PriA"/>
</dbReference>
<evidence type="ECO:0000256" key="6">
    <source>
        <dbReference type="ARBA" id="ARBA00022605"/>
    </source>
</evidence>
<dbReference type="InterPro" id="IPR000086">
    <property type="entry name" value="NUDIX_hydrolase_dom"/>
</dbReference>
<dbReference type="CDD" id="cd04732">
    <property type="entry name" value="HisA"/>
    <property type="match status" value="1"/>
</dbReference>
<evidence type="ECO:0000256" key="7">
    <source>
        <dbReference type="ARBA" id="ARBA00023102"/>
    </source>
</evidence>
<feature type="region of interest" description="Disordered" evidence="11">
    <location>
        <begin position="77"/>
        <end position="100"/>
    </location>
</feature>
<dbReference type="GO" id="GO:0005737">
    <property type="term" value="C:cytoplasm"/>
    <property type="evidence" value="ECO:0007669"/>
    <property type="project" value="UniProtKB-SubCell"/>
</dbReference>
<dbReference type="SUPFAM" id="SSF55811">
    <property type="entry name" value="Nudix"/>
    <property type="match status" value="1"/>
</dbReference>
<dbReference type="AlphaFoldDB" id="A0A6B0Z1I4"/>
<feature type="compositionally biased region" description="Low complexity" evidence="11">
    <location>
        <begin position="77"/>
        <end position="90"/>
    </location>
</feature>
<feature type="active site" description="Proton donor" evidence="9">
    <location>
        <position position="173"/>
    </location>
</feature>
<evidence type="ECO:0000259" key="12">
    <source>
        <dbReference type="PROSITE" id="PS51462"/>
    </source>
</evidence>
<dbReference type="GO" id="GO:0003949">
    <property type="term" value="F:1-(5-phosphoribosyl)-5-[(5-phosphoribosylamino)methylideneamino]imidazole-4-carboxamide isomerase activity"/>
    <property type="evidence" value="ECO:0007669"/>
    <property type="project" value="UniProtKB-UniRule"/>
</dbReference>
<dbReference type="InterPro" id="IPR013785">
    <property type="entry name" value="Aldolase_TIM"/>
</dbReference>
<evidence type="ECO:0000256" key="2">
    <source>
        <dbReference type="ARBA" id="ARBA00004496"/>
    </source>
</evidence>
<evidence type="ECO:0000256" key="1">
    <source>
        <dbReference type="ARBA" id="ARBA00000901"/>
    </source>
</evidence>
<dbReference type="InterPro" id="IPR015797">
    <property type="entry name" value="NUDIX_hydrolase-like_dom_sf"/>
</dbReference>
<dbReference type="Pfam" id="PF00977">
    <property type="entry name" value="His_biosynth"/>
    <property type="match status" value="2"/>
</dbReference>
<evidence type="ECO:0000256" key="5">
    <source>
        <dbReference type="ARBA" id="ARBA00022490"/>
    </source>
</evidence>
<comment type="subcellular location">
    <subcellularLocation>
        <location evidence="2 9">Cytoplasm</location>
    </subcellularLocation>
</comment>
<evidence type="ECO:0000256" key="11">
    <source>
        <dbReference type="SAM" id="MobiDB-lite"/>
    </source>
</evidence>
<evidence type="ECO:0000313" key="13">
    <source>
        <dbReference type="EMBL" id="MXY96119.1"/>
    </source>
</evidence>
<evidence type="ECO:0000256" key="4">
    <source>
        <dbReference type="ARBA" id="ARBA00009667"/>
    </source>
</evidence>
<dbReference type="PANTHER" id="PTHR43090:SF2">
    <property type="entry name" value="1-(5-PHOSPHORIBOSYL)-5-[(5-PHOSPHORIBOSYLAMINO)METHYLIDENEAMINO] IMIDAZOLE-4-CARBOXAMIDE ISOMERASE"/>
    <property type="match status" value="1"/>
</dbReference>
<name>A0A6B0Z1I4_9CHLR</name>
<gene>
    <name evidence="9" type="primary">hisA</name>
    <name evidence="13" type="ORF">F4Y42_21975</name>
</gene>
<dbReference type="GO" id="GO:0000105">
    <property type="term" value="P:L-histidine biosynthetic process"/>
    <property type="evidence" value="ECO:0007669"/>
    <property type="project" value="UniProtKB-UniRule"/>
</dbReference>
<dbReference type="GO" id="GO:0000162">
    <property type="term" value="P:L-tryptophan biosynthetic process"/>
    <property type="evidence" value="ECO:0007669"/>
    <property type="project" value="TreeGrafter"/>
</dbReference>
<sequence length="442" mass="48315">MRIYPAIDLRRGRCVRLRRGDPNAETVFSDNPAQTARHWESLGAEWLHVVNLDGAFGSATDFHPKVRRLSPDALEAAESTGAGEAGLGTEEAPDSPGVEQDLPINLRRLTQIREAVDIPIQFTGGLRSVEDIELAFSLGADRIILGTAAVRDPELVRVAIERWGVSRIVVGLDAKDGKVATHGWQKVSQVSAVELGHRMAALGAELALFTDISRDGLLSGVNVQATATLADLTGLQVIASGGVANLDDIRALKRHEHFGIDGVIIGQALYTGALELPGAIEIGKAPRLRRSAGVVPFRRGPKEAPASREEAQLLLLYNHFFEEWQFPRGGVEPGESDFDCARREFAIETGLPIRKLYENCPTTLDFTVHIRGYDVQRTITYFLAEIGEGEVRLGHHNHSECRWCSLEEAKALLLETSPEQIPAWRAAARLFDAGMQGFEESA</sequence>
<dbReference type="EC" id="5.3.1.16" evidence="9"/>
<dbReference type="Pfam" id="PF00293">
    <property type="entry name" value="NUDIX"/>
    <property type="match status" value="1"/>
</dbReference>
<dbReference type="InterPro" id="IPR044524">
    <property type="entry name" value="Isoase_HisA-like"/>
</dbReference>
<dbReference type="Gene3D" id="3.20.20.70">
    <property type="entry name" value="Aldolase class I"/>
    <property type="match status" value="2"/>
</dbReference>
<dbReference type="EMBL" id="VXRG01000186">
    <property type="protein sequence ID" value="MXY96119.1"/>
    <property type="molecule type" value="Genomic_DNA"/>
</dbReference>
<evidence type="ECO:0000256" key="9">
    <source>
        <dbReference type="HAMAP-Rule" id="MF_01014"/>
    </source>
</evidence>
<dbReference type="PROSITE" id="PS51462">
    <property type="entry name" value="NUDIX"/>
    <property type="match status" value="1"/>
</dbReference>
<dbReference type="Gene3D" id="3.90.79.10">
    <property type="entry name" value="Nucleoside Triphosphate Pyrophosphohydrolase"/>
    <property type="match status" value="1"/>
</dbReference>
<evidence type="ECO:0000256" key="8">
    <source>
        <dbReference type="ARBA" id="ARBA00023235"/>
    </source>
</evidence>
<comment type="caution">
    <text evidence="13">The sequence shown here is derived from an EMBL/GenBank/DDBJ whole genome shotgun (WGS) entry which is preliminary data.</text>
</comment>
<organism evidence="13">
    <name type="scientific">Caldilineaceae bacterium SB0664_bin_27</name>
    <dbReference type="NCBI Taxonomy" id="2605260"/>
    <lineage>
        <taxon>Bacteria</taxon>
        <taxon>Bacillati</taxon>
        <taxon>Chloroflexota</taxon>
        <taxon>Caldilineae</taxon>
        <taxon>Caldilineales</taxon>
        <taxon>Caldilineaceae</taxon>
    </lineage>
</organism>
<dbReference type="InterPro" id="IPR006062">
    <property type="entry name" value="His_biosynth"/>
</dbReference>
<comment type="pathway">
    <text evidence="3 9">Amino-acid biosynthesis; L-histidine biosynthesis; L-histidine from 5-phospho-alpha-D-ribose 1-diphosphate: step 4/9.</text>
</comment>